<dbReference type="RefSeq" id="WP_053403791.1">
    <property type="nucleotide sequence ID" value="NZ_LILC01000037.1"/>
</dbReference>
<dbReference type="AlphaFoldDB" id="A0A0M0KET2"/>
<dbReference type="NCBIfam" id="TIGR00197">
    <property type="entry name" value="yjeF_nterm"/>
    <property type="match status" value="1"/>
</dbReference>
<feature type="binding site" evidence="18">
    <location>
        <begin position="132"/>
        <end position="138"/>
    </location>
    <ligand>
        <name>(6S)-NADPHX</name>
        <dbReference type="ChEBI" id="CHEBI:64076"/>
    </ligand>
</feature>
<comment type="function">
    <text evidence="18">Catalyzes the epimerization of the S- and R-forms of NAD(P)HX, a damaged form of NAD(P)H that is a result of enzymatic or heat-dependent hydration. This is a prerequisite for the S-specific NAD(P)H-hydrate dehydratase to allow the repair of both epimers of NAD(P)HX.</text>
</comment>
<evidence type="ECO:0000256" key="16">
    <source>
        <dbReference type="ARBA" id="ARBA00049209"/>
    </source>
</evidence>
<dbReference type="InterPro" id="IPR030677">
    <property type="entry name" value="Nnr"/>
</dbReference>
<dbReference type="NCBIfam" id="TIGR00196">
    <property type="entry name" value="yjeF_cterm"/>
    <property type="match status" value="1"/>
</dbReference>
<dbReference type="GO" id="GO:0046872">
    <property type="term" value="F:metal ion binding"/>
    <property type="evidence" value="ECO:0007669"/>
    <property type="project" value="UniProtKB-UniRule"/>
</dbReference>
<evidence type="ECO:0000256" key="6">
    <source>
        <dbReference type="ARBA" id="ARBA00022741"/>
    </source>
</evidence>
<comment type="similarity">
    <text evidence="3 19">In the N-terminal section; belongs to the NnrE/AIBP family.</text>
</comment>
<dbReference type="Proteomes" id="UP000037558">
    <property type="component" value="Unassembled WGS sequence"/>
</dbReference>
<evidence type="ECO:0000259" key="22">
    <source>
        <dbReference type="PROSITE" id="PS51385"/>
    </source>
</evidence>
<feature type="domain" description="YjeF N-terminal" evidence="22">
    <location>
        <begin position="10"/>
        <end position="217"/>
    </location>
</feature>
<comment type="caution">
    <text evidence="23">The sequence shown here is derived from an EMBL/GenBank/DDBJ whole genome shotgun (WGS) entry which is preliminary data.</text>
</comment>
<dbReference type="PANTHER" id="PTHR12592">
    <property type="entry name" value="ATP-DEPENDENT (S)-NAD(P)H-HYDRATE DEHYDRATASE FAMILY MEMBER"/>
    <property type="match status" value="1"/>
</dbReference>
<evidence type="ECO:0000256" key="13">
    <source>
        <dbReference type="ARBA" id="ARBA00023268"/>
    </source>
</evidence>
<feature type="binding site" evidence="17">
    <location>
        <position position="444"/>
    </location>
    <ligand>
        <name>AMP</name>
        <dbReference type="ChEBI" id="CHEBI:456215"/>
    </ligand>
</feature>
<feature type="binding site" evidence="18">
    <location>
        <position position="164"/>
    </location>
    <ligand>
        <name>K(+)</name>
        <dbReference type="ChEBI" id="CHEBI:29103"/>
    </ligand>
</feature>
<dbReference type="EMBL" id="LILC01000037">
    <property type="protein sequence ID" value="KOO37351.1"/>
    <property type="molecule type" value="Genomic_DNA"/>
</dbReference>
<comment type="catalytic activity">
    <reaction evidence="16 17 19">
        <text>(6S)-NADPHX + ADP = AMP + phosphate + NADPH + H(+)</text>
        <dbReference type="Rhea" id="RHEA:32235"/>
        <dbReference type="ChEBI" id="CHEBI:15378"/>
        <dbReference type="ChEBI" id="CHEBI:43474"/>
        <dbReference type="ChEBI" id="CHEBI:57783"/>
        <dbReference type="ChEBI" id="CHEBI:64076"/>
        <dbReference type="ChEBI" id="CHEBI:456215"/>
        <dbReference type="ChEBI" id="CHEBI:456216"/>
        <dbReference type="EC" id="4.2.1.136"/>
    </reaction>
</comment>
<feature type="binding site" evidence="18">
    <location>
        <position position="161"/>
    </location>
    <ligand>
        <name>(6S)-NADPHX</name>
        <dbReference type="ChEBI" id="CHEBI:64076"/>
    </ligand>
</feature>
<feature type="binding site" evidence="18">
    <location>
        <position position="59"/>
    </location>
    <ligand>
        <name>K(+)</name>
        <dbReference type="ChEBI" id="CHEBI:29103"/>
    </ligand>
</feature>
<accession>A0A0M0KET2</accession>
<dbReference type="GO" id="GO:0052855">
    <property type="term" value="F:ADP-dependent NAD(P)H-hydrate dehydratase activity"/>
    <property type="evidence" value="ECO:0007669"/>
    <property type="project" value="UniProtKB-UniRule"/>
</dbReference>
<dbReference type="Pfam" id="PF01256">
    <property type="entry name" value="Carb_kinase"/>
    <property type="match status" value="1"/>
</dbReference>
<keyword evidence="9 18" id="KW-0630">Potassium</keyword>
<feature type="binding site" evidence="18">
    <location>
        <position position="128"/>
    </location>
    <ligand>
        <name>K(+)</name>
        <dbReference type="ChEBI" id="CHEBI:29103"/>
    </ligand>
</feature>
<dbReference type="HAMAP" id="MF_01965">
    <property type="entry name" value="NADHX_dehydratase"/>
    <property type="match status" value="1"/>
</dbReference>
<keyword evidence="10 17" id="KW-0520">NAD</keyword>
<evidence type="ECO:0000256" key="15">
    <source>
        <dbReference type="ARBA" id="ARBA00048238"/>
    </source>
</evidence>
<feature type="domain" description="YjeF C-terminal" evidence="21">
    <location>
        <begin position="227"/>
        <end position="505"/>
    </location>
</feature>
<comment type="catalytic activity">
    <reaction evidence="2 18 19">
        <text>(6R)-NADPHX = (6S)-NADPHX</text>
        <dbReference type="Rhea" id="RHEA:32227"/>
        <dbReference type="ChEBI" id="CHEBI:64076"/>
        <dbReference type="ChEBI" id="CHEBI:64077"/>
        <dbReference type="EC" id="5.1.99.6"/>
    </reaction>
</comment>
<evidence type="ECO:0000256" key="12">
    <source>
        <dbReference type="ARBA" id="ARBA00023239"/>
    </source>
</evidence>
<feature type="binding site" evidence="17">
    <location>
        <begin position="415"/>
        <end position="419"/>
    </location>
    <ligand>
        <name>AMP</name>
        <dbReference type="ChEBI" id="CHEBI:456215"/>
    </ligand>
</feature>
<evidence type="ECO:0000259" key="21">
    <source>
        <dbReference type="PROSITE" id="PS51383"/>
    </source>
</evidence>
<dbReference type="OrthoDB" id="9806925at2"/>
<keyword evidence="7 17" id="KW-0067">ATP-binding</keyword>
<dbReference type="GO" id="GO:0110051">
    <property type="term" value="P:metabolite repair"/>
    <property type="evidence" value="ECO:0007669"/>
    <property type="project" value="TreeGrafter"/>
</dbReference>
<dbReference type="PROSITE" id="PS51385">
    <property type="entry name" value="YJEF_N"/>
    <property type="match status" value="1"/>
</dbReference>
<keyword evidence="12 17" id="KW-0456">Lyase</keyword>
<dbReference type="EC" id="5.1.99.6" evidence="19"/>
<feature type="binding site" evidence="17">
    <location>
        <position position="328"/>
    </location>
    <ligand>
        <name>(6S)-NADPHX</name>
        <dbReference type="ChEBI" id="CHEBI:64076"/>
    </ligand>
</feature>
<proteinExistence type="inferred from homology"/>
<dbReference type="InterPro" id="IPR000631">
    <property type="entry name" value="CARKD"/>
</dbReference>
<comment type="cofactor">
    <cofactor evidence="17">
        <name>Mg(2+)</name>
        <dbReference type="ChEBI" id="CHEBI:18420"/>
    </cofactor>
</comment>
<keyword evidence="6 17" id="KW-0547">Nucleotide-binding</keyword>
<feature type="binding site" evidence="17">
    <location>
        <position position="445"/>
    </location>
    <ligand>
        <name>(6S)-NADPHX</name>
        <dbReference type="ChEBI" id="CHEBI:64076"/>
    </ligand>
</feature>
<keyword evidence="13" id="KW-0511">Multifunctional enzyme</keyword>
<keyword evidence="24" id="KW-1185">Reference proteome</keyword>
<evidence type="ECO:0000256" key="10">
    <source>
        <dbReference type="ARBA" id="ARBA00023027"/>
    </source>
</evidence>
<feature type="binding site" evidence="18">
    <location>
        <begin position="58"/>
        <end position="62"/>
    </location>
    <ligand>
        <name>(6S)-NADPHX</name>
        <dbReference type="ChEBI" id="CHEBI:64076"/>
    </ligand>
</feature>
<sequence length="510" mass="55554">MKPIVTAEEMYEIDQYTIRNVGISGESLMESAGLVIAQRLKAEIPINEKVAVLVGKGNNGGDGLVIGRLLQGYGYQVDVWIISSSQDLKGEAKGALLHYENAGYVTRSYQDEKDLFHALLPRYDYVIDALLGIGIKGGPRTPYKEIIDQLNHLQSMVYSIDLPSGIEADGGVVETAVKADKTFTIQAPKTGAYTFPSANYYGQVETVDIGIPNISIEKSSRHKREWEERDVERTFPSRTRSSHKGSYGRGGVVGGSTTMIGAPILSSGAALRTGVGLLTIYVPESIRSVVASHITEGMYRGLQEENGYFLGDISFDDVKLDAIAVGPGMGRTEGGTKVVRSVLQQDSTVIVDADGLTHLKKCWDLLQYRKAPTIITPHPGEMSMLMDMTVDEVEHNRFEVSRDLAIKHNLYVVLKGPFTIVTTPTGEQFVNTTGNPGLAKGGTGDTLIGMILGFVLQHKSVQEALNNAVYMHGKVADLLLEKGHSMVDIVATDLIKHLPKALNQLLQHKK</sequence>
<dbReference type="Gene3D" id="3.40.1190.20">
    <property type="match status" value="1"/>
</dbReference>
<comment type="similarity">
    <text evidence="4 19">In the C-terminal section; belongs to the NnrD/CARKD family.</text>
</comment>
<dbReference type="PATRIC" id="fig|284581.3.peg.3474"/>
<dbReference type="GO" id="GO:0046496">
    <property type="term" value="P:nicotinamide nucleotide metabolic process"/>
    <property type="evidence" value="ECO:0007669"/>
    <property type="project" value="UniProtKB-UniRule"/>
</dbReference>
<comment type="function">
    <text evidence="17">Catalyzes the dehydration of the S-form of NAD(P)HX at the expense of ADP, which is converted to AMP. Together with NAD(P)HX epimerase, which catalyzes the epimerization of the S- and R-forms, the enzyme allows the repair of both epimers of NAD(P)HX, a damaged form of NAD(P)H that is a result of enzymatic or heat-dependent hydration.</text>
</comment>
<keyword evidence="5 18" id="KW-0479">Metal-binding</keyword>
<name>A0A0M0KET2_9BACI</name>
<dbReference type="InterPro" id="IPR036652">
    <property type="entry name" value="YjeF_N_dom_sf"/>
</dbReference>
<evidence type="ECO:0000256" key="7">
    <source>
        <dbReference type="ARBA" id="ARBA00022840"/>
    </source>
</evidence>
<evidence type="ECO:0000256" key="4">
    <source>
        <dbReference type="ARBA" id="ARBA00009524"/>
    </source>
</evidence>
<keyword evidence="8 17" id="KW-0521">NADP</keyword>
<gene>
    <name evidence="18" type="primary">nnrE</name>
    <name evidence="17" type="synonym">nnrD</name>
    <name evidence="23" type="ORF">AMD01_23070</name>
</gene>
<evidence type="ECO:0000256" key="1">
    <source>
        <dbReference type="ARBA" id="ARBA00000013"/>
    </source>
</evidence>
<keyword evidence="23" id="KW-0418">Kinase</keyword>
<comment type="subunit">
    <text evidence="17">Homotetramer.</text>
</comment>
<dbReference type="EC" id="4.2.1.136" evidence="19"/>
<reference evidence="24" key="1">
    <citation type="submission" date="2015-08" db="EMBL/GenBank/DDBJ databases">
        <title>Fjat-14210 dsm16467.</title>
        <authorList>
            <person name="Liu B."/>
            <person name="Wang J."/>
            <person name="Zhu Y."/>
            <person name="Liu G."/>
            <person name="Chen Q."/>
            <person name="Chen Z."/>
            <person name="Lan J."/>
            <person name="Che J."/>
            <person name="Ge C."/>
            <person name="Shi H."/>
            <person name="Pan Z."/>
            <person name="Liu X."/>
        </authorList>
    </citation>
    <scope>NUCLEOTIDE SEQUENCE [LARGE SCALE GENOMIC DNA]</scope>
    <source>
        <strain evidence="24">DSM 16467</strain>
    </source>
</reference>
<evidence type="ECO:0000256" key="2">
    <source>
        <dbReference type="ARBA" id="ARBA00000909"/>
    </source>
</evidence>
<dbReference type="GO" id="GO:0052856">
    <property type="term" value="F:NAD(P)HX epimerase activity"/>
    <property type="evidence" value="ECO:0007669"/>
    <property type="project" value="UniProtKB-UniRule"/>
</dbReference>
<dbReference type="GO" id="GO:0005524">
    <property type="term" value="F:ATP binding"/>
    <property type="evidence" value="ECO:0007669"/>
    <property type="project" value="UniProtKB-UniRule"/>
</dbReference>
<comment type="catalytic activity">
    <reaction evidence="15 17 19">
        <text>(6S)-NADHX + ADP = AMP + phosphate + NADH + H(+)</text>
        <dbReference type="Rhea" id="RHEA:32223"/>
        <dbReference type="ChEBI" id="CHEBI:15378"/>
        <dbReference type="ChEBI" id="CHEBI:43474"/>
        <dbReference type="ChEBI" id="CHEBI:57945"/>
        <dbReference type="ChEBI" id="CHEBI:64074"/>
        <dbReference type="ChEBI" id="CHEBI:456215"/>
        <dbReference type="ChEBI" id="CHEBI:456216"/>
        <dbReference type="EC" id="4.2.1.136"/>
    </reaction>
</comment>
<organism evidence="23 24">
    <name type="scientific">Priestia koreensis</name>
    <dbReference type="NCBI Taxonomy" id="284581"/>
    <lineage>
        <taxon>Bacteria</taxon>
        <taxon>Bacillati</taxon>
        <taxon>Bacillota</taxon>
        <taxon>Bacilli</taxon>
        <taxon>Bacillales</taxon>
        <taxon>Bacillaceae</taxon>
        <taxon>Priestia</taxon>
    </lineage>
</organism>
<dbReference type="PIRSF" id="PIRSF017184">
    <property type="entry name" value="Nnr"/>
    <property type="match status" value="1"/>
</dbReference>
<feature type="binding site" evidence="18">
    <location>
        <position position="143"/>
    </location>
    <ligand>
        <name>(6S)-NADPHX</name>
        <dbReference type="ChEBI" id="CHEBI:64076"/>
    </ligand>
</feature>
<feature type="binding site" evidence="17">
    <location>
        <position position="378"/>
    </location>
    <ligand>
        <name>(6S)-NADPHX</name>
        <dbReference type="ChEBI" id="CHEBI:64076"/>
    </ligand>
</feature>
<evidence type="ECO:0000256" key="20">
    <source>
        <dbReference type="SAM" id="MobiDB-lite"/>
    </source>
</evidence>
<comment type="function">
    <text evidence="14 19">Bifunctional enzyme that catalyzes the epimerization of the S- and R-forms of NAD(P)HX and the dehydration of the S-form of NAD(P)HX at the expense of ADP, which is converted to AMP. This allows the repair of both epimers of NAD(P)HX, a damaged form of NAD(P)H that is a result of enzymatic or heat-dependent hydration.</text>
</comment>
<evidence type="ECO:0000256" key="8">
    <source>
        <dbReference type="ARBA" id="ARBA00022857"/>
    </source>
</evidence>
<dbReference type="CDD" id="cd01171">
    <property type="entry name" value="YXKO-related"/>
    <property type="match status" value="1"/>
</dbReference>
<dbReference type="SUPFAM" id="SSF53613">
    <property type="entry name" value="Ribokinase-like"/>
    <property type="match status" value="1"/>
</dbReference>
<feature type="region of interest" description="Disordered" evidence="20">
    <location>
        <begin position="227"/>
        <end position="249"/>
    </location>
</feature>
<dbReference type="HAMAP" id="MF_01966">
    <property type="entry name" value="NADHX_epimerase"/>
    <property type="match status" value="1"/>
</dbReference>
<evidence type="ECO:0000256" key="19">
    <source>
        <dbReference type="PIRNR" id="PIRNR017184"/>
    </source>
</evidence>
<evidence type="ECO:0000256" key="18">
    <source>
        <dbReference type="HAMAP-Rule" id="MF_01966"/>
    </source>
</evidence>
<comment type="cofactor">
    <cofactor evidence="18 19">
        <name>K(+)</name>
        <dbReference type="ChEBI" id="CHEBI:29103"/>
    </cofactor>
    <text evidence="18 19">Binds 1 potassium ion per subunit.</text>
</comment>
<dbReference type="PROSITE" id="PS51383">
    <property type="entry name" value="YJEF_C_3"/>
    <property type="match status" value="1"/>
</dbReference>
<protein>
    <recommendedName>
        <fullName evidence="19">Bifunctional NAD(P)H-hydrate repair enzyme</fullName>
    </recommendedName>
    <alternativeName>
        <fullName evidence="19">Nicotinamide nucleotide repair protein</fullName>
    </alternativeName>
    <domain>
        <recommendedName>
            <fullName evidence="19">ADP-dependent (S)-NAD(P)H-hydrate dehydratase</fullName>
            <ecNumber evidence="19">4.2.1.136</ecNumber>
        </recommendedName>
        <alternativeName>
            <fullName evidence="19">ADP-dependent NAD(P)HX dehydratase</fullName>
        </alternativeName>
    </domain>
    <domain>
        <recommendedName>
            <fullName evidence="19">NAD(P)H-hydrate epimerase</fullName>
            <ecNumber evidence="19">5.1.99.6</ecNumber>
        </recommendedName>
    </domain>
</protein>
<dbReference type="STRING" id="284581.AMD01_23070"/>
<dbReference type="InterPro" id="IPR004443">
    <property type="entry name" value="YjeF_N_dom"/>
</dbReference>
<keyword evidence="11 18" id="KW-0413">Isomerase</keyword>
<evidence type="ECO:0000256" key="11">
    <source>
        <dbReference type="ARBA" id="ARBA00023235"/>
    </source>
</evidence>
<dbReference type="Pfam" id="PF03853">
    <property type="entry name" value="YjeF_N"/>
    <property type="match status" value="1"/>
</dbReference>
<comment type="catalytic activity">
    <reaction evidence="1 18 19">
        <text>(6R)-NADHX = (6S)-NADHX</text>
        <dbReference type="Rhea" id="RHEA:32215"/>
        <dbReference type="ChEBI" id="CHEBI:64074"/>
        <dbReference type="ChEBI" id="CHEBI:64075"/>
        <dbReference type="EC" id="5.1.99.6"/>
    </reaction>
</comment>
<evidence type="ECO:0000256" key="9">
    <source>
        <dbReference type="ARBA" id="ARBA00022958"/>
    </source>
</evidence>
<dbReference type="GO" id="GO:0016301">
    <property type="term" value="F:kinase activity"/>
    <property type="evidence" value="ECO:0007669"/>
    <property type="project" value="UniProtKB-KW"/>
</dbReference>
<dbReference type="Gene3D" id="3.40.50.10260">
    <property type="entry name" value="YjeF N-terminal domain"/>
    <property type="match status" value="1"/>
</dbReference>
<feature type="binding site" evidence="17">
    <location>
        <position position="262"/>
    </location>
    <ligand>
        <name>(6S)-NADPHX</name>
        <dbReference type="ChEBI" id="CHEBI:64076"/>
    </ligand>
</feature>
<keyword evidence="23" id="KW-0808">Transferase</keyword>
<evidence type="ECO:0000256" key="17">
    <source>
        <dbReference type="HAMAP-Rule" id="MF_01965"/>
    </source>
</evidence>
<dbReference type="InterPro" id="IPR029056">
    <property type="entry name" value="Ribokinase-like"/>
</dbReference>
<evidence type="ECO:0000313" key="23">
    <source>
        <dbReference type="EMBL" id="KOO37351.1"/>
    </source>
</evidence>
<dbReference type="SUPFAM" id="SSF64153">
    <property type="entry name" value="YjeF N-terminal domain-like"/>
    <property type="match status" value="1"/>
</dbReference>
<comment type="similarity">
    <text evidence="18">Belongs to the NnrE/AIBP family.</text>
</comment>
<dbReference type="PANTHER" id="PTHR12592:SF0">
    <property type="entry name" value="ATP-DEPENDENT (S)-NAD(P)H-HYDRATE DEHYDRATASE"/>
    <property type="match status" value="1"/>
</dbReference>
<evidence type="ECO:0000256" key="3">
    <source>
        <dbReference type="ARBA" id="ARBA00006001"/>
    </source>
</evidence>
<evidence type="ECO:0000256" key="5">
    <source>
        <dbReference type="ARBA" id="ARBA00022723"/>
    </source>
</evidence>
<evidence type="ECO:0000256" key="14">
    <source>
        <dbReference type="ARBA" id="ARBA00025153"/>
    </source>
</evidence>
<comment type="similarity">
    <text evidence="17">Belongs to the NnrD/CARKD family.</text>
</comment>
<evidence type="ECO:0000313" key="24">
    <source>
        <dbReference type="Proteomes" id="UP000037558"/>
    </source>
</evidence>